<dbReference type="Proteomes" id="UP000292302">
    <property type="component" value="Unassembled WGS sequence"/>
</dbReference>
<reference evidence="1 2" key="1">
    <citation type="submission" date="2018-06" db="EMBL/GenBank/DDBJ databases">
        <title>Three novel Pseudomonas species isolated from symptomatic oak.</title>
        <authorList>
            <person name="Bueno-Gonzalez V."/>
            <person name="Brady C."/>
        </authorList>
    </citation>
    <scope>NUCLEOTIDE SEQUENCE [LARGE SCALE GENOMIC DNA]</scope>
    <source>
        <strain evidence="1 2">P9A</strain>
    </source>
</reference>
<protein>
    <submittedName>
        <fullName evidence="1">Uncharacterized protein</fullName>
    </submittedName>
</protein>
<dbReference type="RefSeq" id="WP_131179660.1">
    <property type="nucleotide sequence ID" value="NZ_QJUI01000006.1"/>
</dbReference>
<sequence>MRNQLTARTSITPEIVYSADVKLDNHSASLHAWSQGRLMLDFGPCSLPLSPQALLELISHLHKAMDAVVDHAEKEGQQ</sequence>
<dbReference type="AlphaFoldDB" id="A0A4Q9QN37"/>
<evidence type="ECO:0000313" key="2">
    <source>
        <dbReference type="Proteomes" id="UP000292302"/>
    </source>
</evidence>
<dbReference type="OrthoDB" id="7025713at2"/>
<name>A0A4Q9QN37_9GAMM</name>
<gene>
    <name evidence="1" type="ORF">DNK06_08840</name>
</gene>
<keyword evidence="2" id="KW-1185">Reference proteome</keyword>
<comment type="caution">
    <text evidence="1">The sequence shown here is derived from an EMBL/GenBank/DDBJ whole genome shotgun (WGS) entry which is preliminary data.</text>
</comment>
<dbReference type="EMBL" id="QJUI01000006">
    <property type="protein sequence ID" value="TBU81206.1"/>
    <property type="molecule type" value="Genomic_DNA"/>
</dbReference>
<evidence type="ECO:0000313" key="1">
    <source>
        <dbReference type="EMBL" id="TBU81206.1"/>
    </source>
</evidence>
<proteinExistence type="predicted"/>
<organism evidence="1 2">
    <name type="scientific">Phytopseudomonas daroniae</name>
    <dbReference type="NCBI Taxonomy" id="2487519"/>
    <lineage>
        <taxon>Bacteria</taxon>
        <taxon>Pseudomonadati</taxon>
        <taxon>Pseudomonadota</taxon>
        <taxon>Gammaproteobacteria</taxon>
        <taxon>Pseudomonadales</taxon>
        <taxon>Pseudomonadaceae</taxon>
        <taxon>Phytopseudomonas</taxon>
    </lineage>
</organism>
<accession>A0A4Q9QN37</accession>